<organism evidence="2 3">
    <name type="scientific">Candidatus Nitrospira inopinata</name>
    <dbReference type="NCBI Taxonomy" id="1715989"/>
    <lineage>
        <taxon>Bacteria</taxon>
        <taxon>Pseudomonadati</taxon>
        <taxon>Nitrospirota</taxon>
        <taxon>Nitrospiria</taxon>
        <taxon>Nitrospirales</taxon>
        <taxon>Nitrospiraceae</taxon>
        <taxon>Nitrospira</taxon>
    </lineage>
</organism>
<keyword evidence="3" id="KW-1185">Reference proteome</keyword>
<sequence>MPGSRSGLHCTIVFTNKQEPEKGGRGIVIALPSEKRPIKEAGDSDGHYSPGGLYELLKMSGFDGGGRSSRYSRELCPDVDSRSALCVMRQYRGPCHSSESDAAANRSTDDAET</sequence>
<gene>
    <name evidence="2" type="ORF">NITINOP_1974</name>
</gene>
<accession>A0A0S4KZ19</accession>
<dbReference type="AlphaFoldDB" id="A0A0S4KZ19"/>
<reference evidence="3" key="1">
    <citation type="submission" date="2015-09" db="EMBL/GenBank/DDBJ databases">
        <authorList>
            <person name="Daims H."/>
        </authorList>
    </citation>
    <scope>NUCLEOTIDE SEQUENCE [LARGE SCALE GENOMIC DNA]</scope>
</reference>
<dbReference type="STRING" id="1715989.NITINOP_1974"/>
<dbReference type="EMBL" id="LN885086">
    <property type="protein sequence ID" value="CUQ66946.1"/>
    <property type="molecule type" value="Genomic_DNA"/>
</dbReference>
<evidence type="ECO:0000313" key="2">
    <source>
        <dbReference type="EMBL" id="CUQ66946.1"/>
    </source>
</evidence>
<evidence type="ECO:0000313" key="3">
    <source>
        <dbReference type="Proteomes" id="UP000066284"/>
    </source>
</evidence>
<feature type="region of interest" description="Disordered" evidence="1">
    <location>
        <begin position="93"/>
        <end position="113"/>
    </location>
</feature>
<name>A0A0S4KZ19_9BACT</name>
<proteinExistence type="predicted"/>
<evidence type="ECO:0000256" key="1">
    <source>
        <dbReference type="SAM" id="MobiDB-lite"/>
    </source>
</evidence>
<protein>
    <submittedName>
        <fullName evidence="2">Uncharacterized protein</fullName>
    </submittedName>
</protein>
<dbReference type="Proteomes" id="UP000066284">
    <property type="component" value="Chromosome 1"/>
</dbReference>
<dbReference type="KEGG" id="nio:NITINOP_1974"/>